<dbReference type="EMBL" id="DVNH01000030">
    <property type="protein sequence ID" value="HIU51889.1"/>
    <property type="molecule type" value="Genomic_DNA"/>
</dbReference>
<reference evidence="2" key="2">
    <citation type="journal article" date="2021" name="PeerJ">
        <title>Extensive microbial diversity within the chicken gut microbiome revealed by metagenomics and culture.</title>
        <authorList>
            <person name="Gilroy R."/>
            <person name="Ravi A."/>
            <person name="Getino M."/>
            <person name="Pursley I."/>
            <person name="Horton D.L."/>
            <person name="Alikhan N.F."/>
            <person name="Baker D."/>
            <person name="Gharbi K."/>
            <person name="Hall N."/>
            <person name="Watson M."/>
            <person name="Adriaenssens E.M."/>
            <person name="Foster-Nyarko E."/>
            <person name="Jarju S."/>
            <person name="Secka A."/>
            <person name="Antonio M."/>
            <person name="Oren A."/>
            <person name="Chaudhuri R.R."/>
            <person name="La Ragione R."/>
            <person name="Hildebrand F."/>
            <person name="Pallen M.J."/>
        </authorList>
    </citation>
    <scope>NUCLEOTIDE SEQUENCE</scope>
    <source>
        <strain evidence="2">CHK195-15760</strain>
    </source>
</reference>
<evidence type="ECO:0000313" key="3">
    <source>
        <dbReference type="Proteomes" id="UP000824093"/>
    </source>
</evidence>
<organism evidence="2 3">
    <name type="scientific">Candidatus Merdicola faecigallinarum</name>
    <dbReference type="NCBI Taxonomy" id="2840862"/>
    <lineage>
        <taxon>Bacteria</taxon>
        <taxon>Bacillati</taxon>
        <taxon>Bacillota</taxon>
        <taxon>Clostridia</taxon>
        <taxon>Candidatus Merdicola</taxon>
    </lineage>
</organism>
<dbReference type="SUPFAM" id="SSF55729">
    <property type="entry name" value="Acyl-CoA N-acyltransferases (Nat)"/>
    <property type="match status" value="1"/>
</dbReference>
<dbReference type="GO" id="GO:0016747">
    <property type="term" value="F:acyltransferase activity, transferring groups other than amino-acyl groups"/>
    <property type="evidence" value="ECO:0007669"/>
    <property type="project" value="InterPro"/>
</dbReference>
<evidence type="ECO:0000259" key="1">
    <source>
        <dbReference type="PROSITE" id="PS51186"/>
    </source>
</evidence>
<protein>
    <submittedName>
        <fullName evidence="2">GNAT family N-acetyltransferase</fullName>
    </submittedName>
</protein>
<dbReference type="Pfam" id="PF13302">
    <property type="entry name" value="Acetyltransf_3"/>
    <property type="match status" value="1"/>
</dbReference>
<accession>A0A9D1S956</accession>
<dbReference type="Proteomes" id="UP000824093">
    <property type="component" value="Unassembled WGS sequence"/>
</dbReference>
<proteinExistence type="predicted"/>
<dbReference type="InterPro" id="IPR016181">
    <property type="entry name" value="Acyl_CoA_acyltransferase"/>
</dbReference>
<comment type="caution">
    <text evidence="2">The sequence shown here is derived from an EMBL/GenBank/DDBJ whole genome shotgun (WGS) entry which is preliminary data.</text>
</comment>
<dbReference type="InterPro" id="IPR000182">
    <property type="entry name" value="GNAT_dom"/>
</dbReference>
<dbReference type="PANTHER" id="PTHR43415:SF3">
    <property type="entry name" value="GNAT-FAMILY ACETYLTRANSFERASE"/>
    <property type="match status" value="1"/>
</dbReference>
<dbReference type="PANTHER" id="PTHR43415">
    <property type="entry name" value="SPERMIDINE N(1)-ACETYLTRANSFERASE"/>
    <property type="match status" value="1"/>
</dbReference>
<dbReference type="AlphaFoldDB" id="A0A9D1S956"/>
<feature type="domain" description="N-acetyltransferase" evidence="1">
    <location>
        <begin position="12"/>
        <end position="174"/>
    </location>
</feature>
<dbReference type="PROSITE" id="PS51186">
    <property type="entry name" value="GNAT"/>
    <property type="match status" value="1"/>
</dbReference>
<dbReference type="Gene3D" id="3.40.630.30">
    <property type="match status" value="1"/>
</dbReference>
<evidence type="ECO:0000313" key="2">
    <source>
        <dbReference type="EMBL" id="HIU51889.1"/>
    </source>
</evidence>
<reference evidence="2" key="1">
    <citation type="submission" date="2020-10" db="EMBL/GenBank/DDBJ databases">
        <authorList>
            <person name="Gilroy R."/>
        </authorList>
    </citation>
    <scope>NUCLEOTIDE SEQUENCE</scope>
    <source>
        <strain evidence="2">CHK195-15760</strain>
    </source>
</reference>
<sequence>MKYFKKLVGEKIYLSPRNIEDVELFTEWLNDFDTTDYIGRSGSLVTIAGEKKYLEENANAEASFVIVTLKENKMIGSVSLESINTIDRTATLGIFIGDKEEREKGIGTEAIQLILDYGFCYLNLNNIKLDVMEFNERALNCYKKCGFQEYGRRRKCRYINGKYYDCVSMDILAEEFKGEYIKNKNI</sequence>
<name>A0A9D1S956_9FIRM</name>
<gene>
    <name evidence="2" type="ORF">IAB70_04640</name>
</gene>